<proteinExistence type="predicted"/>
<dbReference type="Proteomes" id="UP000272706">
    <property type="component" value="Unassembled WGS sequence"/>
</dbReference>
<dbReference type="Gene3D" id="3.40.630.40">
    <property type="entry name" value="Zn-dependent exopeptidases"/>
    <property type="match status" value="1"/>
</dbReference>
<sequence>MKQAADALSLLGPGDPAPCDIVNPDGSSPVLLVCEHAGQAIPAALGDLGITREALDDHIGWDIGAAAVVRLLALRLDAVAVLQSYSRLVIDCNRPPEAPDAIPSVSDGKTIPGNQEIALTDRFVRTAQIFEPFHAEIDRRLDSGRHTVAISVHSFTPRMNNVARPWDIGFLFRLDAETPIHLRESVLRRFPGIVVGMNEPYQISDAGDWFVPRHGEARGIRHSLIEIRNDHIRTVEGQERWAGIVGAAIEDFLNGGPK</sequence>
<comment type="caution">
    <text evidence="1">The sequence shown here is derived from an EMBL/GenBank/DDBJ whole genome shotgun (WGS) entry which is preliminary data.</text>
</comment>
<dbReference type="InterPro" id="IPR011227">
    <property type="entry name" value="UCP029730"/>
</dbReference>
<dbReference type="GO" id="GO:0016787">
    <property type="term" value="F:hydrolase activity"/>
    <property type="evidence" value="ECO:0007669"/>
    <property type="project" value="UniProtKB-KW"/>
</dbReference>
<keyword evidence="2" id="KW-1185">Reference proteome</keyword>
<dbReference type="InterPro" id="IPR007709">
    <property type="entry name" value="N-FG_amidohydro"/>
</dbReference>
<gene>
    <name evidence="1" type="ORF">D3227_37725</name>
</gene>
<accession>A0A3A5K5Z1</accession>
<dbReference type="SUPFAM" id="SSF53187">
    <property type="entry name" value="Zn-dependent exopeptidases"/>
    <property type="match status" value="1"/>
</dbReference>
<dbReference type="Pfam" id="PF05013">
    <property type="entry name" value="FGase"/>
    <property type="match status" value="1"/>
</dbReference>
<dbReference type="OrthoDB" id="9815326at2"/>
<dbReference type="AlphaFoldDB" id="A0A3A5K5Z1"/>
<evidence type="ECO:0000313" key="2">
    <source>
        <dbReference type="Proteomes" id="UP000272706"/>
    </source>
</evidence>
<organism evidence="1 2">
    <name type="scientific">Mesorhizobium waimense</name>
    <dbReference type="NCBI Taxonomy" id="1300307"/>
    <lineage>
        <taxon>Bacteria</taxon>
        <taxon>Pseudomonadati</taxon>
        <taxon>Pseudomonadota</taxon>
        <taxon>Alphaproteobacteria</taxon>
        <taxon>Hyphomicrobiales</taxon>
        <taxon>Phyllobacteriaceae</taxon>
        <taxon>Mesorhizobium</taxon>
    </lineage>
</organism>
<name>A0A3A5K5Z1_9HYPH</name>
<protein>
    <submittedName>
        <fullName evidence="1">N-formylglutamate amidohydrolase</fullName>
    </submittedName>
</protein>
<reference evidence="1 2" key="1">
    <citation type="submission" date="2018-09" db="EMBL/GenBank/DDBJ databases">
        <title>Mesorhizobium carmichaelinearum sp. nov. isolated from Carmichaelinea spp. root nodules in New Zealand.</title>
        <authorList>
            <person name="De Meyer S.E."/>
        </authorList>
    </citation>
    <scope>NUCLEOTIDE SEQUENCE [LARGE SCALE GENOMIC DNA]</scope>
    <source>
        <strain evidence="1 2">ICMP19557</strain>
    </source>
</reference>
<evidence type="ECO:0000313" key="1">
    <source>
        <dbReference type="EMBL" id="RJT26012.1"/>
    </source>
</evidence>
<keyword evidence="1" id="KW-0378">Hydrolase</keyword>
<dbReference type="RefSeq" id="WP_120019154.1">
    <property type="nucleotide sequence ID" value="NZ_QZWZ01000075.1"/>
</dbReference>
<dbReference type="PIRSF" id="PIRSF029730">
    <property type="entry name" value="UCP029730"/>
    <property type="match status" value="1"/>
</dbReference>
<dbReference type="EMBL" id="QZWZ01000075">
    <property type="protein sequence ID" value="RJT26012.1"/>
    <property type="molecule type" value="Genomic_DNA"/>
</dbReference>